<gene>
    <name evidence="2" type="ORF">GCM10023185_06150</name>
</gene>
<feature type="chain" id="PRO_5046848082" description="T9SS type A sorting domain-containing protein" evidence="1">
    <location>
        <begin position="19"/>
        <end position="380"/>
    </location>
</feature>
<dbReference type="Proteomes" id="UP001501153">
    <property type="component" value="Unassembled WGS sequence"/>
</dbReference>
<keyword evidence="1" id="KW-0732">Signal</keyword>
<proteinExistence type="predicted"/>
<evidence type="ECO:0000313" key="2">
    <source>
        <dbReference type="EMBL" id="GAA4349421.1"/>
    </source>
</evidence>
<evidence type="ECO:0000256" key="1">
    <source>
        <dbReference type="SAM" id="SignalP"/>
    </source>
</evidence>
<keyword evidence="3" id="KW-1185">Reference proteome</keyword>
<protein>
    <recommendedName>
        <fullName evidence="4">T9SS type A sorting domain-containing protein</fullName>
    </recommendedName>
</protein>
<feature type="signal peptide" evidence="1">
    <location>
        <begin position="1"/>
        <end position="18"/>
    </location>
</feature>
<dbReference type="RefSeq" id="WP_345233706.1">
    <property type="nucleotide sequence ID" value="NZ_BAABGZ010000010.1"/>
</dbReference>
<sequence length="380" mass="41252">MRSTFYPLLLLASTNVWAQVSPIIDRSDMPAVSTSVPVDSMRQSQAAAMLPAGAPQLTQRGANQTWNYSTLVATSQTVDRYISVAATNSPIYQFSFGVLGGVNRATVASPEALPAALAANSPITDPYQFYNASNADYRSVGYGGTVGGQQVPVTYRSQAEQDVIYRFPLSFASPRDSSRSFLETPQAAASTGYFSRKRKRVNQVDAWGTLITPFGTFQTVRIVSKITEHDSLATGGMPGTGFDVPLTREYKWLAKTHHVPVLTIITQMQGTTETITAVQYRDRYRRIMQPTAARGAAAEAAVLVYPNPLGTEALRVDGLSGRTVRLTATDVTGRVLFARELPVQQGAVQLPATVFGAFHGVALLRIQTEQVVAVRRIVRQ</sequence>
<comment type="caution">
    <text evidence="2">The sequence shown here is derived from an EMBL/GenBank/DDBJ whole genome shotgun (WGS) entry which is preliminary data.</text>
</comment>
<accession>A0ABP8I1F2</accession>
<reference evidence="3" key="1">
    <citation type="journal article" date="2019" name="Int. J. Syst. Evol. Microbiol.">
        <title>The Global Catalogue of Microorganisms (GCM) 10K type strain sequencing project: providing services to taxonomists for standard genome sequencing and annotation.</title>
        <authorList>
            <consortium name="The Broad Institute Genomics Platform"/>
            <consortium name="The Broad Institute Genome Sequencing Center for Infectious Disease"/>
            <person name="Wu L."/>
            <person name="Ma J."/>
        </authorList>
    </citation>
    <scope>NUCLEOTIDE SEQUENCE [LARGE SCALE GENOMIC DNA]</scope>
    <source>
        <strain evidence="3">JCM 17923</strain>
    </source>
</reference>
<evidence type="ECO:0000313" key="3">
    <source>
        <dbReference type="Proteomes" id="UP001501153"/>
    </source>
</evidence>
<name>A0ABP8I1F2_9BACT</name>
<evidence type="ECO:0008006" key="4">
    <source>
        <dbReference type="Google" id="ProtNLM"/>
    </source>
</evidence>
<dbReference type="EMBL" id="BAABGZ010000010">
    <property type="protein sequence ID" value="GAA4349421.1"/>
    <property type="molecule type" value="Genomic_DNA"/>
</dbReference>
<organism evidence="2 3">
    <name type="scientific">Hymenobacter saemangeumensis</name>
    <dbReference type="NCBI Taxonomy" id="1084522"/>
    <lineage>
        <taxon>Bacteria</taxon>
        <taxon>Pseudomonadati</taxon>
        <taxon>Bacteroidota</taxon>
        <taxon>Cytophagia</taxon>
        <taxon>Cytophagales</taxon>
        <taxon>Hymenobacteraceae</taxon>
        <taxon>Hymenobacter</taxon>
    </lineage>
</organism>